<comment type="caution">
    <text evidence="2">The sequence shown here is derived from an EMBL/GenBank/DDBJ whole genome shotgun (WGS) entry which is preliminary data.</text>
</comment>
<gene>
    <name evidence="2" type="ORF">PECAL_1P23540</name>
</gene>
<accession>A0A8J2S819</accession>
<evidence type="ECO:0000256" key="1">
    <source>
        <dbReference type="SAM" id="MobiDB-lite"/>
    </source>
</evidence>
<evidence type="ECO:0000313" key="3">
    <source>
        <dbReference type="Proteomes" id="UP000789595"/>
    </source>
</evidence>
<dbReference type="InterPro" id="IPR036361">
    <property type="entry name" value="SAP_dom_sf"/>
</dbReference>
<dbReference type="Proteomes" id="UP000789595">
    <property type="component" value="Unassembled WGS sequence"/>
</dbReference>
<dbReference type="AlphaFoldDB" id="A0A8J2S819"/>
<proteinExistence type="predicted"/>
<feature type="compositionally biased region" description="Acidic residues" evidence="1">
    <location>
        <begin position="59"/>
        <end position="70"/>
    </location>
</feature>
<sequence>MDSSSNAANDVESMSIKEMKALITKAGLSHTDCFEKSDLRQRAREALAKTASAETQLSESDEIEDSENDDAPPAKRAKADDAKKPHVYALLISTGQTSLEDTSIIGLYKTWADAIKKAKHVLAWGESGKGGEFWNPVENDGMIPLGGDIDDEYGENLEDYNDKTDKYRTEPKRSTDGIEVASATNGQGDYGNMSMCIQKVALP</sequence>
<reference evidence="2" key="1">
    <citation type="submission" date="2021-11" db="EMBL/GenBank/DDBJ databases">
        <authorList>
            <consortium name="Genoscope - CEA"/>
            <person name="William W."/>
        </authorList>
    </citation>
    <scope>NUCLEOTIDE SEQUENCE</scope>
</reference>
<dbReference type="EMBL" id="CAKKNE010000001">
    <property type="protein sequence ID" value="CAH0365892.1"/>
    <property type="molecule type" value="Genomic_DNA"/>
</dbReference>
<keyword evidence="3" id="KW-1185">Reference proteome</keyword>
<evidence type="ECO:0000313" key="2">
    <source>
        <dbReference type="EMBL" id="CAH0365892.1"/>
    </source>
</evidence>
<protein>
    <submittedName>
        <fullName evidence="2">Uncharacterized protein</fullName>
    </submittedName>
</protein>
<name>A0A8J2S819_9STRA</name>
<organism evidence="2 3">
    <name type="scientific">Pelagomonas calceolata</name>
    <dbReference type="NCBI Taxonomy" id="35677"/>
    <lineage>
        <taxon>Eukaryota</taxon>
        <taxon>Sar</taxon>
        <taxon>Stramenopiles</taxon>
        <taxon>Ochrophyta</taxon>
        <taxon>Pelagophyceae</taxon>
        <taxon>Pelagomonadales</taxon>
        <taxon>Pelagomonadaceae</taxon>
        <taxon>Pelagomonas</taxon>
    </lineage>
</organism>
<dbReference type="Gene3D" id="1.10.720.30">
    <property type="entry name" value="SAP domain"/>
    <property type="match status" value="1"/>
</dbReference>
<feature type="region of interest" description="Disordered" evidence="1">
    <location>
        <begin position="45"/>
        <end position="80"/>
    </location>
</feature>